<sequence>MSIPQQQQQQLASLLYSSETLSEIVDRILGVSKIFVSSLDRTSPQCLINPNQAIGLAESDGIRTIAPNVVAKFDQSITNLPEEQKEAFLLDVFDKVQNFLSLTNEMLHKNMDHYKSRYDWYGTQLDNNRREFDRLLPGNPFTILNAFDKYFTRTRLTMREYCDGRDVIQNGLEFSRFFCGLMANTRLYAVLFFIHDAALVRFIDGDVEEARSLITRMFDNKHLHITFNGNRIARQQRPN</sequence>
<reference evidence="1" key="1">
    <citation type="submission" date="2022-07" db="EMBL/GenBank/DDBJ databases">
        <title>Phylogenomic reconstructions and comparative analyses of Kickxellomycotina fungi.</title>
        <authorList>
            <person name="Reynolds N.K."/>
            <person name="Stajich J.E."/>
            <person name="Barry K."/>
            <person name="Grigoriev I.V."/>
            <person name="Crous P."/>
            <person name="Smith M.E."/>
        </authorList>
    </citation>
    <scope>NUCLEOTIDE SEQUENCE</scope>
    <source>
        <strain evidence="1">NBRC 100468</strain>
    </source>
</reference>
<name>A0A9W7ZXA7_9FUNG</name>
<comment type="caution">
    <text evidence="1">The sequence shown here is derived from an EMBL/GenBank/DDBJ whole genome shotgun (WGS) entry which is preliminary data.</text>
</comment>
<evidence type="ECO:0000313" key="2">
    <source>
        <dbReference type="Proteomes" id="UP001150538"/>
    </source>
</evidence>
<dbReference type="EMBL" id="JANBPU010000191">
    <property type="protein sequence ID" value="KAJ1914570.1"/>
    <property type="molecule type" value="Genomic_DNA"/>
</dbReference>
<dbReference type="Proteomes" id="UP001150538">
    <property type="component" value="Unassembled WGS sequence"/>
</dbReference>
<protein>
    <submittedName>
        <fullName evidence="1">Uncharacterized protein</fullName>
    </submittedName>
</protein>
<organism evidence="1 2">
    <name type="scientific">Mycoemilia scoparia</name>
    <dbReference type="NCBI Taxonomy" id="417184"/>
    <lineage>
        <taxon>Eukaryota</taxon>
        <taxon>Fungi</taxon>
        <taxon>Fungi incertae sedis</taxon>
        <taxon>Zoopagomycota</taxon>
        <taxon>Kickxellomycotina</taxon>
        <taxon>Kickxellomycetes</taxon>
        <taxon>Kickxellales</taxon>
        <taxon>Kickxellaceae</taxon>
        <taxon>Mycoemilia</taxon>
    </lineage>
</organism>
<evidence type="ECO:0000313" key="1">
    <source>
        <dbReference type="EMBL" id="KAJ1914570.1"/>
    </source>
</evidence>
<accession>A0A9W7ZXA7</accession>
<proteinExistence type="predicted"/>
<dbReference type="AlphaFoldDB" id="A0A9W7ZXA7"/>
<gene>
    <name evidence="1" type="ORF">H4219_004731</name>
</gene>
<keyword evidence="2" id="KW-1185">Reference proteome</keyword>